<dbReference type="EnsemblPlants" id="Pp3c2_37790V3.2">
    <property type="protein sequence ID" value="Pp3c2_37790V3.2"/>
    <property type="gene ID" value="Pp3c2_37790"/>
</dbReference>
<dbReference type="Pfam" id="PF13639">
    <property type="entry name" value="zf-RING_2"/>
    <property type="match status" value="1"/>
</dbReference>
<dbReference type="Pfam" id="PF00628">
    <property type="entry name" value="PHD"/>
    <property type="match status" value="1"/>
</dbReference>
<dbReference type="SUPFAM" id="SSF57903">
    <property type="entry name" value="FYVE/PHD zinc finger"/>
    <property type="match status" value="1"/>
</dbReference>
<evidence type="ECO:0000313" key="10">
    <source>
        <dbReference type="Proteomes" id="UP000006727"/>
    </source>
</evidence>
<dbReference type="EnsemblPlants" id="Pp3c2_37790V3.1">
    <property type="protein sequence ID" value="Pp3c2_37790V3.1"/>
    <property type="gene ID" value="Pp3c2_37790"/>
</dbReference>
<dbReference type="Gramene" id="Pp3c2_37790V3.3">
    <property type="protein sequence ID" value="Pp3c2_37790V3.3"/>
    <property type="gene ID" value="Pp3c2_37790"/>
</dbReference>
<dbReference type="InterPro" id="IPR001841">
    <property type="entry name" value="Znf_RING"/>
</dbReference>
<dbReference type="PANTHER" id="PTHR47177">
    <property type="entry name" value="F18C1.6 PROTEIN"/>
    <property type="match status" value="1"/>
</dbReference>
<reference evidence="8 10" key="2">
    <citation type="journal article" date="2018" name="Plant J.">
        <title>The Physcomitrella patens chromosome-scale assembly reveals moss genome structure and evolution.</title>
        <authorList>
            <person name="Lang D."/>
            <person name="Ullrich K.K."/>
            <person name="Murat F."/>
            <person name="Fuchs J."/>
            <person name="Jenkins J."/>
            <person name="Haas F.B."/>
            <person name="Piednoel M."/>
            <person name="Gundlach H."/>
            <person name="Van Bel M."/>
            <person name="Meyberg R."/>
            <person name="Vives C."/>
            <person name="Morata J."/>
            <person name="Symeonidi A."/>
            <person name="Hiss M."/>
            <person name="Muchero W."/>
            <person name="Kamisugi Y."/>
            <person name="Saleh O."/>
            <person name="Blanc G."/>
            <person name="Decker E.L."/>
            <person name="van Gessel N."/>
            <person name="Grimwood J."/>
            <person name="Hayes R.D."/>
            <person name="Graham S.W."/>
            <person name="Gunter L.E."/>
            <person name="McDaniel S.F."/>
            <person name="Hoernstein S.N.W."/>
            <person name="Larsson A."/>
            <person name="Li F.W."/>
            <person name="Perroud P.F."/>
            <person name="Phillips J."/>
            <person name="Ranjan P."/>
            <person name="Rokshar D.S."/>
            <person name="Rothfels C.J."/>
            <person name="Schneider L."/>
            <person name="Shu S."/>
            <person name="Stevenson D.W."/>
            <person name="Thummler F."/>
            <person name="Tillich M."/>
            <person name="Villarreal Aguilar J.C."/>
            <person name="Widiez T."/>
            <person name="Wong G.K."/>
            <person name="Wymore A."/>
            <person name="Zhang Y."/>
            <person name="Zimmer A.D."/>
            <person name="Quatrano R.S."/>
            <person name="Mayer K.F.X."/>
            <person name="Goodstein D."/>
            <person name="Casacuberta J.M."/>
            <person name="Vandepoele K."/>
            <person name="Reski R."/>
            <person name="Cuming A.C."/>
            <person name="Tuskan G.A."/>
            <person name="Maumus F."/>
            <person name="Salse J."/>
            <person name="Schmutz J."/>
            <person name="Rensing S.A."/>
        </authorList>
    </citation>
    <scope>NUCLEOTIDE SEQUENCE [LARGE SCALE GENOMIC DNA]</scope>
    <source>
        <strain evidence="9 10">cv. Gransden 2004</strain>
    </source>
</reference>
<dbReference type="SUPFAM" id="SSF57850">
    <property type="entry name" value="RING/U-box"/>
    <property type="match status" value="1"/>
</dbReference>
<keyword evidence="3" id="KW-0862">Zinc</keyword>
<dbReference type="InterPro" id="IPR019787">
    <property type="entry name" value="Znf_PHD-finger"/>
</dbReference>
<dbReference type="CDD" id="cd16574">
    <property type="entry name" value="RING-HC_Topors"/>
    <property type="match status" value="1"/>
</dbReference>
<reference evidence="8 10" key="1">
    <citation type="journal article" date="2008" name="Science">
        <title>The Physcomitrella genome reveals evolutionary insights into the conquest of land by plants.</title>
        <authorList>
            <person name="Rensing S."/>
            <person name="Lang D."/>
            <person name="Zimmer A."/>
            <person name="Terry A."/>
            <person name="Salamov A."/>
            <person name="Shapiro H."/>
            <person name="Nishiyama T."/>
            <person name="Perroud P.-F."/>
            <person name="Lindquist E."/>
            <person name="Kamisugi Y."/>
            <person name="Tanahashi T."/>
            <person name="Sakakibara K."/>
            <person name="Fujita T."/>
            <person name="Oishi K."/>
            <person name="Shin-I T."/>
            <person name="Kuroki Y."/>
            <person name="Toyoda A."/>
            <person name="Suzuki Y."/>
            <person name="Hashimoto A."/>
            <person name="Yamaguchi K."/>
            <person name="Sugano A."/>
            <person name="Kohara Y."/>
            <person name="Fujiyama A."/>
            <person name="Anterola A."/>
            <person name="Aoki S."/>
            <person name="Ashton N."/>
            <person name="Barbazuk W.B."/>
            <person name="Barker E."/>
            <person name="Bennetzen J."/>
            <person name="Bezanilla M."/>
            <person name="Blankenship R."/>
            <person name="Cho S.H."/>
            <person name="Dutcher S."/>
            <person name="Estelle M."/>
            <person name="Fawcett J.A."/>
            <person name="Gundlach H."/>
            <person name="Hanada K."/>
            <person name="Heyl A."/>
            <person name="Hicks K.A."/>
            <person name="Hugh J."/>
            <person name="Lohr M."/>
            <person name="Mayer K."/>
            <person name="Melkozernov A."/>
            <person name="Murata T."/>
            <person name="Nelson D."/>
            <person name="Pils B."/>
            <person name="Prigge M."/>
            <person name="Reiss B."/>
            <person name="Renner T."/>
            <person name="Rombauts S."/>
            <person name="Rushton P."/>
            <person name="Sanderfoot A."/>
            <person name="Schween G."/>
            <person name="Shiu S.-H."/>
            <person name="Stueber K."/>
            <person name="Theodoulou F.L."/>
            <person name="Tu H."/>
            <person name="Van de Peer Y."/>
            <person name="Verrier P.J."/>
            <person name="Waters E."/>
            <person name="Wood A."/>
            <person name="Yang L."/>
            <person name="Cove D."/>
            <person name="Cuming A."/>
            <person name="Hasebe M."/>
            <person name="Lucas S."/>
            <person name="Mishler D.B."/>
            <person name="Reski R."/>
            <person name="Grigoriev I."/>
            <person name="Quatrano R.S."/>
            <person name="Boore J.L."/>
        </authorList>
    </citation>
    <scope>NUCLEOTIDE SEQUENCE [LARGE SCALE GENOMIC DNA]</scope>
    <source>
        <strain evidence="9 10">cv. Gransden 2004</strain>
    </source>
</reference>
<feature type="region of interest" description="Disordered" evidence="5">
    <location>
        <begin position="1"/>
        <end position="41"/>
    </location>
</feature>
<evidence type="ECO:0000256" key="5">
    <source>
        <dbReference type="SAM" id="MobiDB-lite"/>
    </source>
</evidence>
<dbReference type="InterPro" id="IPR001965">
    <property type="entry name" value="Znf_PHD"/>
</dbReference>
<feature type="region of interest" description="Disordered" evidence="5">
    <location>
        <begin position="353"/>
        <end position="373"/>
    </location>
</feature>
<feature type="region of interest" description="Disordered" evidence="5">
    <location>
        <begin position="496"/>
        <end position="607"/>
    </location>
</feature>
<dbReference type="EMBL" id="ABEU02000002">
    <property type="protein sequence ID" value="PNR60965.1"/>
    <property type="molecule type" value="Genomic_DNA"/>
</dbReference>
<reference evidence="9" key="3">
    <citation type="submission" date="2020-12" db="UniProtKB">
        <authorList>
            <consortium name="EnsemblPlants"/>
        </authorList>
    </citation>
    <scope>IDENTIFICATION</scope>
</reference>
<dbReference type="PROSITE" id="PS00518">
    <property type="entry name" value="ZF_RING_1"/>
    <property type="match status" value="1"/>
</dbReference>
<feature type="compositionally biased region" description="Low complexity" evidence="5">
    <location>
        <begin position="300"/>
        <end position="318"/>
    </location>
</feature>
<dbReference type="InterPro" id="IPR058746">
    <property type="entry name" value="Znf_RING-type_Topors"/>
</dbReference>
<keyword evidence="1" id="KW-0479">Metal-binding</keyword>
<keyword evidence="2 4" id="KW-0863">Zinc-finger</keyword>
<feature type="compositionally biased region" description="Basic and acidic residues" evidence="5">
    <location>
        <begin position="546"/>
        <end position="564"/>
    </location>
</feature>
<sequence>MTTSKASKRRRRESSIHSSSDSTEQESISDGEEYYHKSKGKQKLREVNIQDQKDVERKVEYSLVNEEKAVQACGICLTEEEVGRGKLDCCDHYFCFGCIMEWSKVESRCPICKQRFVTIVKLPVPGMSRSRPRTFHIPHKNQVYEPSEEEIRLFTDPYLHVVCTECQQAGDERLLLLCDGCDAAAHTYCVGLGRKVPRGDWFCNTCSIQVQGFQNDDHDEVYNESQEHDDGFNDLQDEEHDEDHSSHMLNVVVEEQPIQRGRPRRRAAASRLNQDGRRHTRLHPAPTLSQEARAAIPIQEPSGSSPLSSGSESTPASARTLSSQRIIRQRVNDIRNNWDQLRRGEVQFGSISRSASRTLASQAGRNQSAEPSNDISQAWAMMEHARALRGDRVAPNPAPTTRALEHDDITHGGKNVSREGNAVHSPRFSQVREQIVRTESARHSHQVVENRPRIQWNQSQQQNPRREIASEASGLIENRLSNQTDIIIRRDDVRGGNHLVESTPRGHREDGREGSLAVGGRSSDHRGGRISGRRDISSVHGIQENNVRDLRTFIDNNDRDREKGSMPGSSGENEGHRVVDRSGRRSHVEDQQTPRLRARGSSGERRELKEQLAHYVKTELKPLYRLGHIDKRQHIRIARLATQELLAAFGIEHRGPETRAFGSFSTACTHLSSSSSSVFPNCCMQCVKHNVSKVVGVLVKKTVGNSIL</sequence>
<organism evidence="8">
    <name type="scientific">Physcomitrium patens</name>
    <name type="common">Spreading-leaved earth moss</name>
    <name type="synonym">Physcomitrella patens</name>
    <dbReference type="NCBI Taxonomy" id="3218"/>
    <lineage>
        <taxon>Eukaryota</taxon>
        <taxon>Viridiplantae</taxon>
        <taxon>Streptophyta</taxon>
        <taxon>Embryophyta</taxon>
        <taxon>Bryophyta</taxon>
        <taxon>Bryophytina</taxon>
        <taxon>Bryopsida</taxon>
        <taxon>Funariidae</taxon>
        <taxon>Funariales</taxon>
        <taxon>Funariaceae</taxon>
        <taxon>Physcomitrium</taxon>
    </lineage>
</organism>
<accession>A9RAY8</accession>
<dbReference type="GO" id="GO:0008270">
    <property type="term" value="F:zinc ion binding"/>
    <property type="evidence" value="ECO:0007669"/>
    <property type="project" value="UniProtKB-KW"/>
</dbReference>
<dbReference type="PaxDb" id="3218-PP1S1_147V6.1"/>
<evidence type="ECO:0000256" key="4">
    <source>
        <dbReference type="PROSITE-ProRule" id="PRU00175"/>
    </source>
</evidence>
<dbReference type="PROSITE" id="PS50089">
    <property type="entry name" value="ZF_RING_2"/>
    <property type="match status" value="1"/>
</dbReference>
<dbReference type="OrthoDB" id="365379at2759"/>
<evidence type="ECO:0000313" key="8">
    <source>
        <dbReference type="EMBL" id="PNR60965.1"/>
    </source>
</evidence>
<dbReference type="SMART" id="SM00184">
    <property type="entry name" value="RING"/>
    <property type="match status" value="1"/>
</dbReference>
<dbReference type="EnsemblPlants" id="Pp3c2_37790V3.3">
    <property type="protein sequence ID" value="Pp3c2_37790V3.3"/>
    <property type="gene ID" value="Pp3c2_37790"/>
</dbReference>
<dbReference type="InterPro" id="IPR017907">
    <property type="entry name" value="Znf_RING_CS"/>
</dbReference>
<evidence type="ECO:0000259" key="7">
    <source>
        <dbReference type="PROSITE" id="PS50089"/>
    </source>
</evidence>
<dbReference type="PROSITE" id="PS50016">
    <property type="entry name" value="ZF_PHD_2"/>
    <property type="match status" value="1"/>
</dbReference>
<evidence type="ECO:0000256" key="2">
    <source>
        <dbReference type="ARBA" id="ARBA00022771"/>
    </source>
</evidence>
<evidence type="ECO:0000259" key="6">
    <source>
        <dbReference type="PROSITE" id="PS50016"/>
    </source>
</evidence>
<protein>
    <submittedName>
        <fullName evidence="8 9">Uncharacterized protein</fullName>
    </submittedName>
</protein>
<dbReference type="eggNOG" id="KOG4430">
    <property type="taxonomic scope" value="Eukaryota"/>
</dbReference>
<dbReference type="HOGENOM" id="CLU_389995_0_0_1"/>
<feature type="compositionally biased region" description="Basic and acidic residues" evidence="5">
    <location>
        <begin position="573"/>
        <end position="592"/>
    </location>
</feature>
<feature type="compositionally biased region" description="Basic and acidic residues" evidence="5">
    <location>
        <begin position="504"/>
        <end position="513"/>
    </location>
</feature>
<dbReference type="Proteomes" id="UP000006727">
    <property type="component" value="Chromosome 2"/>
</dbReference>
<dbReference type="PANTHER" id="PTHR47177:SF3">
    <property type="entry name" value="F18C1.6 PROTEIN"/>
    <property type="match status" value="1"/>
</dbReference>
<dbReference type="InterPro" id="IPR013083">
    <property type="entry name" value="Znf_RING/FYVE/PHD"/>
</dbReference>
<dbReference type="InterPro" id="IPR011011">
    <property type="entry name" value="Znf_FYVE_PHD"/>
</dbReference>
<feature type="domain" description="RING-type" evidence="7">
    <location>
        <begin position="73"/>
        <end position="113"/>
    </location>
</feature>
<dbReference type="STRING" id="3218.A9RAY8"/>
<dbReference type="Gene3D" id="3.30.40.10">
    <property type="entry name" value="Zinc/RING finger domain, C3HC4 (zinc finger)"/>
    <property type="match status" value="2"/>
</dbReference>
<feature type="region of interest" description="Disordered" evidence="5">
    <location>
        <begin position="400"/>
        <end position="423"/>
    </location>
</feature>
<feature type="region of interest" description="Disordered" evidence="5">
    <location>
        <begin position="223"/>
        <end position="324"/>
    </location>
</feature>
<feature type="compositionally biased region" description="Basic residues" evidence="5">
    <location>
        <begin position="1"/>
        <end position="12"/>
    </location>
</feature>
<evidence type="ECO:0000256" key="3">
    <source>
        <dbReference type="ARBA" id="ARBA00022833"/>
    </source>
</evidence>
<feature type="domain" description="PHD-type" evidence="6">
    <location>
        <begin position="160"/>
        <end position="209"/>
    </location>
</feature>
<name>A9RAY8_PHYPA</name>
<gene>
    <name evidence="9" type="primary">LOC112278904</name>
    <name evidence="8" type="ORF">PHYPA_003758</name>
</gene>
<feature type="compositionally biased region" description="Basic and acidic residues" evidence="5">
    <location>
        <begin position="522"/>
        <end position="537"/>
    </location>
</feature>
<proteinExistence type="predicted"/>
<dbReference type="KEGG" id="ppp:112278904"/>
<dbReference type="OMA" id="PMSARED"/>
<evidence type="ECO:0000313" key="9">
    <source>
        <dbReference type="EnsemblPlants" id="Pp3c2_37790V3.1"/>
    </source>
</evidence>
<evidence type="ECO:0000256" key="1">
    <source>
        <dbReference type="ARBA" id="ARBA00022723"/>
    </source>
</evidence>
<keyword evidence="10" id="KW-1185">Reference proteome</keyword>
<dbReference type="GeneID" id="112278904"/>
<dbReference type="Gramene" id="Pp3c2_37790V3.1">
    <property type="protein sequence ID" value="Pp3c2_37790V3.1"/>
    <property type="gene ID" value="Pp3c2_37790"/>
</dbReference>
<dbReference type="AlphaFoldDB" id="A9RAY8"/>
<dbReference type="SMART" id="SM00249">
    <property type="entry name" value="PHD"/>
    <property type="match status" value="1"/>
</dbReference>
<feature type="compositionally biased region" description="Acidic residues" evidence="5">
    <location>
        <begin position="23"/>
        <end position="32"/>
    </location>
</feature>
<dbReference type="Gramene" id="Pp3c2_37790V3.2">
    <property type="protein sequence ID" value="Pp3c2_37790V3.2"/>
    <property type="gene ID" value="Pp3c2_37790"/>
</dbReference>
<dbReference type="RefSeq" id="XP_024368566.1">
    <property type="nucleotide sequence ID" value="XM_024512798.2"/>
</dbReference>